<feature type="region of interest" description="Disordered" evidence="1">
    <location>
        <begin position="1"/>
        <end position="115"/>
    </location>
</feature>
<dbReference type="Proteomes" id="UP001066276">
    <property type="component" value="Chromosome 8"/>
</dbReference>
<feature type="compositionally biased region" description="Low complexity" evidence="1">
    <location>
        <begin position="82"/>
        <end position="96"/>
    </location>
</feature>
<comment type="caution">
    <text evidence="2">The sequence shown here is derived from an EMBL/GenBank/DDBJ whole genome shotgun (WGS) entry which is preliminary data.</text>
</comment>
<name>A0AAV7NES0_PLEWA</name>
<evidence type="ECO:0000313" key="3">
    <source>
        <dbReference type="Proteomes" id="UP001066276"/>
    </source>
</evidence>
<organism evidence="2 3">
    <name type="scientific">Pleurodeles waltl</name>
    <name type="common">Iberian ribbed newt</name>
    <dbReference type="NCBI Taxonomy" id="8319"/>
    <lineage>
        <taxon>Eukaryota</taxon>
        <taxon>Metazoa</taxon>
        <taxon>Chordata</taxon>
        <taxon>Craniata</taxon>
        <taxon>Vertebrata</taxon>
        <taxon>Euteleostomi</taxon>
        <taxon>Amphibia</taxon>
        <taxon>Batrachia</taxon>
        <taxon>Caudata</taxon>
        <taxon>Salamandroidea</taxon>
        <taxon>Salamandridae</taxon>
        <taxon>Pleurodelinae</taxon>
        <taxon>Pleurodeles</taxon>
    </lineage>
</organism>
<protein>
    <submittedName>
        <fullName evidence="2">Uncharacterized protein</fullName>
    </submittedName>
</protein>
<evidence type="ECO:0000256" key="1">
    <source>
        <dbReference type="SAM" id="MobiDB-lite"/>
    </source>
</evidence>
<sequence length="221" mass="22894">MCGPSGLWQVEHPLSQTVGGPETLGTEDSGGPARDGLPTRKGSRAGWALEGITAATRGGAETQATERAASDRIQEAEPTDAEGTSGTEGEGSTTVETGRDNTDTDTTSDGSSLVVANTSVTTPAIGTATNPRTSAALPAALQRVARAHSPRKIARACVCDLLLGNYTRGRLFSPSVIDILIPVGSTRGRSFARSSVPERFFLSVSSRVCARTLRINALGLK</sequence>
<dbReference type="EMBL" id="JANPWB010000012">
    <property type="protein sequence ID" value="KAJ1114582.1"/>
    <property type="molecule type" value="Genomic_DNA"/>
</dbReference>
<evidence type="ECO:0000313" key="2">
    <source>
        <dbReference type="EMBL" id="KAJ1114582.1"/>
    </source>
</evidence>
<keyword evidence="3" id="KW-1185">Reference proteome</keyword>
<proteinExistence type="predicted"/>
<gene>
    <name evidence="2" type="ORF">NDU88_002817</name>
</gene>
<reference evidence="2" key="1">
    <citation type="journal article" date="2022" name="bioRxiv">
        <title>Sequencing and chromosome-scale assembly of the giantPleurodeles waltlgenome.</title>
        <authorList>
            <person name="Brown T."/>
            <person name="Elewa A."/>
            <person name="Iarovenko S."/>
            <person name="Subramanian E."/>
            <person name="Araus A.J."/>
            <person name="Petzold A."/>
            <person name="Susuki M."/>
            <person name="Suzuki K.-i.T."/>
            <person name="Hayashi T."/>
            <person name="Toyoda A."/>
            <person name="Oliveira C."/>
            <person name="Osipova E."/>
            <person name="Leigh N.D."/>
            <person name="Simon A."/>
            <person name="Yun M.H."/>
        </authorList>
    </citation>
    <scope>NUCLEOTIDE SEQUENCE</scope>
    <source>
        <strain evidence="2">20211129_DDA</strain>
        <tissue evidence="2">Liver</tissue>
    </source>
</reference>
<dbReference type="AlphaFoldDB" id="A0AAV7NES0"/>
<accession>A0AAV7NES0</accession>